<dbReference type="AlphaFoldDB" id="A0A2V4XM11"/>
<accession>A0A2V4XM11</accession>
<evidence type="ECO:0000313" key="2">
    <source>
        <dbReference type="Proteomes" id="UP000248054"/>
    </source>
</evidence>
<reference evidence="1 2" key="1">
    <citation type="submission" date="2018-06" db="EMBL/GenBank/DDBJ databases">
        <title>Genomic Encyclopedia of Type Strains, Phase III (KMG-III): the genomes of soil and plant-associated and newly described type strains.</title>
        <authorList>
            <person name="Whitman W."/>
        </authorList>
    </citation>
    <scope>NUCLEOTIDE SEQUENCE [LARGE SCALE GENOMIC DNA]</scope>
    <source>
        <strain evidence="1 2">CECT 7945</strain>
    </source>
</reference>
<protein>
    <submittedName>
        <fullName evidence="1">Uncharacterized protein</fullName>
    </submittedName>
</protein>
<dbReference type="Proteomes" id="UP000248054">
    <property type="component" value="Unassembled WGS sequence"/>
</dbReference>
<name>A0A2V4XM11_9FLAO</name>
<sequence length="510" mass="55898">MDVKMENIEYLNNEYDDCETINLDAFNNNDISFDAYVRVPHNTGPGGYVYTYGTLTVWYNSGSAAVPLQEYGINDTHWTYTDSFAYLDIPTIYLSLDYSLFDDTEGGGIFIVYHESIQEFMRESCENQITFPKFSISPENVSLNCGDDSEITFYVENENNTPGELIYVWNVGSGWLRDGEPVSYFETTTSSVTLQPVSFPPSDVKVEPEVVNGENFQQLISSVTISDFNPNFDISGDNYVCDTGIYAFNNLPNGISIQSVSTSNPNIATATLDGSTGEITVTKVADGIITLSAVLQNSCNQTATQTKENIQIGLPSSVFNATITGNNFVCQGQNYTYTLSGANHPCVSSVVWSVSSNLNIVSQDSNTITVSQNIFDNQYAGLITASIPGTAIEVEQGVWVGVPSNAGLTIQKIDTYDFYVGTWTQLKANFTPLTYEANDPLDVTFEWQIPNSMVRNYADTAYKDVNPNSSGQLTIGVRAVCDCGNGEWSYRTFEVDSDSGGGGNELTPID</sequence>
<evidence type="ECO:0000313" key="1">
    <source>
        <dbReference type="EMBL" id="PYE83119.1"/>
    </source>
</evidence>
<gene>
    <name evidence="1" type="ORF">DFQ11_101550</name>
</gene>
<proteinExistence type="predicted"/>
<dbReference type="EMBL" id="QJTD01000001">
    <property type="protein sequence ID" value="PYE83119.1"/>
    <property type="molecule type" value="Genomic_DNA"/>
</dbReference>
<organism evidence="1 2">
    <name type="scientific">Winogradskyella epiphytica</name>
    <dbReference type="NCBI Taxonomy" id="262005"/>
    <lineage>
        <taxon>Bacteria</taxon>
        <taxon>Pseudomonadati</taxon>
        <taxon>Bacteroidota</taxon>
        <taxon>Flavobacteriia</taxon>
        <taxon>Flavobacteriales</taxon>
        <taxon>Flavobacteriaceae</taxon>
        <taxon>Winogradskyella</taxon>
    </lineage>
</organism>
<keyword evidence="2" id="KW-1185">Reference proteome</keyword>
<comment type="caution">
    <text evidence="1">The sequence shown here is derived from an EMBL/GenBank/DDBJ whole genome shotgun (WGS) entry which is preliminary data.</text>
</comment>